<dbReference type="AlphaFoldDB" id="X1EC71"/>
<gene>
    <name evidence="2" type="ORF">S03H2_06137</name>
</gene>
<comment type="caution">
    <text evidence="2">The sequence shown here is derived from an EMBL/GenBank/DDBJ whole genome shotgun (WGS) entry which is preliminary data.</text>
</comment>
<dbReference type="SUPFAM" id="SSF51621">
    <property type="entry name" value="Phosphoenolpyruvate/pyruvate domain"/>
    <property type="match status" value="1"/>
</dbReference>
<sequence>IFKVMTGLPVIIRLLDPPLHEFLPDYVETLLELKKMREEGLSEEEIKEKEELLRAIRSMQEANPMLGLRGCRLGITRPDVYHMQVRAIIEAACDVIDEGYEPVVEIMIPLVADKMELKITREESEKIIKEVLEKRGKNIPYKIGTMIELPRAALTADEIAKYADFFSYGTNDLTQTTFGFSRDDAEPKFIPQYIELKILEKNPFEVMDIDGVGKLVEMSCKLARQTKPDIELGICGEHGGDPKSIHFCHKVGLNYVSCSPFRVPIARLAAAQATIEDK</sequence>
<dbReference type="InterPro" id="IPR000121">
    <property type="entry name" value="PEP_util_C"/>
</dbReference>
<accession>X1EC71</accession>
<reference evidence="2" key="1">
    <citation type="journal article" date="2014" name="Front. Microbiol.">
        <title>High frequency of phylogenetically diverse reductive dehalogenase-homologous genes in deep subseafloor sedimentary metagenomes.</title>
        <authorList>
            <person name="Kawai M."/>
            <person name="Futagami T."/>
            <person name="Toyoda A."/>
            <person name="Takaki Y."/>
            <person name="Nishi S."/>
            <person name="Hori S."/>
            <person name="Arai W."/>
            <person name="Tsubouchi T."/>
            <person name="Morono Y."/>
            <person name="Uchiyama I."/>
            <person name="Ito T."/>
            <person name="Fujiyama A."/>
            <person name="Inagaki F."/>
            <person name="Takami H."/>
        </authorList>
    </citation>
    <scope>NUCLEOTIDE SEQUENCE</scope>
    <source>
        <strain evidence="2">Expedition CK06-06</strain>
    </source>
</reference>
<feature type="non-terminal residue" evidence="2">
    <location>
        <position position="1"/>
    </location>
</feature>
<dbReference type="Pfam" id="PF02896">
    <property type="entry name" value="PEP-utilizers_C"/>
    <property type="match status" value="1"/>
</dbReference>
<dbReference type="InterPro" id="IPR010121">
    <property type="entry name" value="Pyruvate_phosphate_dikinase"/>
</dbReference>
<dbReference type="GO" id="GO:0050242">
    <property type="term" value="F:pyruvate, phosphate dikinase activity"/>
    <property type="evidence" value="ECO:0007669"/>
    <property type="project" value="InterPro"/>
</dbReference>
<dbReference type="PANTHER" id="PTHR22931">
    <property type="entry name" value="PHOSPHOENOLPYRUVATE DIKINASE-RELATED"/>
    <property type="match status" value="1"/>
</dbReference>
<evidence type="ECO:0000313" key="2">
    <source>
        <dbReference type="EMBL" id="GAH30207.1"/>
    </source>
</evidence>
<name>X1EC71_9ZZZZ</name>
<dbReference type="PANTHER" id="PTHR22931:SF9">
    <property type="entry name" value="PYRUVATE, PHOSPHATE DIKINASE 1, CHLOROPLASTIC"/>
    <property type="match status" value="1"/>
</dbReference>
<feature type="domain" description="PEP-utilising enzyme C-terminal" evidence="1">
    <location>
        <begin position="2"/>
        <end position="273"/>
    </location>
</feature>
<dbReference type="Gene3D" id="3.20.20.60">
    <property type="entry name" value="Phosphoenolpyruvate-binding domains"/>
    <property type="match status" value="1"/>
</dbReference>
<dbReference type="InterPro" id="IPR040442">
    <property type="entry name" value="Pyrv_kinase-like_dom_sf"/>
</dbReference>
<organism evidence="2">
    <name type="scientific">marine sediment metagenome</name>
    <dbReference type="NCBI Taxonomy" id="412755"/>
    <lineage>
        <taxon>unclassified sequences</taxon>
        <taxon>metagenomes</taxon>
        <taxon>ecological metagenomes</taxon>
    </lineage>
</organism>
<dbReference type="InterPro" id="IPR015813">
    <property type="entry name" value="Pyrv/PenolPyrv_kinase-like_dom"/>
</dbReference>
<evidence type="ECO:0000259" key="1">
    <source>
        <dbReference type="Pfam" id="PF02896"/>
    </source>
</evidence>
<protein>
    <recommendedName>
        <fullName evidence="1">PEP-utilising enzyme C-terminal domain-containing protein</fullName>
    </recommendedName>
</protein>
<dbReference type="EMBL" id="BARU01002638">
    <property type="protein sequence ID" value="GAH30207.1"/>
    <property type="molecule type" value="Genomic_DNA"/>
</dbReference>
<proteinExistence type="predicted"/>